<feature type="domain" description="Cation/H+ exchanger transmembrane" evidence="6">
    <location>
        <begin position="25"/>
        <end position="373"/>
    </location>
</feature>
<evidence type="ECO:0000256" key="3">
    <source>
        <dbReference type="ARBA" id="ARBA00022989"/>
    </source>
</evidence>
<proteinExistence type="predicted"/>
<dbReference type="GO" id="GO:0015297">
    <property type="term" value="F:antiporter activity"/>
    <property type="evidence" value="ECO:0007669"/>
    <property type="project" value="InterPro"/>
</dbReference>
<feature type="transmembrane region" description="Helical" evidence="5">
    <location>
        <begin position="162"/>
        <end position="180"/>
    </location>
</feature>
<evidence type="ECO:0000256" key="5">
    <source>
        <dbReference type="SAM" id="Phobius"/>
    </source>
</evidence>
<dbReference type="PANTHER" id="PTHR43021:SF2">
    <property type="entry name" value="CATION_H+ EXCHANGER DOMAIN-CONTAINING PROTEIN"/>
    <property type="match status" value="1"/>
</dbReference>
<dbReference type="EMBL" id="JALGBI010000003">
    <property type="protein sequence ID" value="MCJ0766075.1"/>
    <property type="molecule type" value="Genomic_DNA"/>
</dbReference>
<dbReference type="InterPro" id="IPR038770">
    <property type="entry name" value="Na+/solute_symporter_sf"/>
</dbReference>
<evidence type="ECO:0000256" key="4">
    <source>
        <dbReference type="ARBA" id="ARBA00023136"/>
    </source>
</evidence>
<dbReference type="GO" id="GO:0016020">
    <property type="term" value="C:membrane"/>
    <property type="evidence" value="ECO:0007669"/>
    <property type="project" value="UniProtKB-SubCell"/>
</dbReference>
<sequence length="411" mass="42312">MDFLPGWPLSVNTLFFFGFLLFCGSLGGFVAHHWRWLPSITGFMLVGFIAGPNVLHLVSHEGLANSRIVIDVALGLILYRLGLSLDIKLLVRDKSLLTISAAESALTFFAVYFLLGLVGIGGLSAAVIAAVAISSSPAVLIHVAHELGAAGPVTERAKSLVALNNVIAFVVFAALLPALYSRTDASLGTVVGAPLYRLLGSAALGAAAGYLLHHAARKTKAAAQYQLALVVGAVSITLGAALMLNLSALFAPLVLGVVVRSIERKDLVANMEFGPAFELFFIVLFVYAGANLHVAEMVQYAPAAAIFVLGRSLAKWLGVGATALAVGVPSRQAATTGLLLIPMAGLAIGLVNTTVTLFPSEGAIVGSVVLAAVAVLETIGPPIASRALRWSGDSLAAPAPSDTAPAASLHG</sequence>
<feature type="transmembrane region" description="Helical" evidence="5">
    <location>
        <begin position="36"/>
        <end position="58"/>
    </location>
</feature>
<gene>
    <name evidence="7" type="ORF">MMF98_22905</name>
</gene>
<keyword evidence="4 5" id="KW-0472">Membrane</keyword>
<feature type="transmembrane region" description="Helical" evidence="5">
    <location>
        <begin position="273"/>
        <end position="292"/>
    </location>
</feature>
<feature type="transmembrane region" description="Helical" evidence="5">
    <location>
        <begin position="225"/>
        <end position="253"/>
    </location>
</feature>
<evidence type="ECO:0000313" key="7">
    <source>
        <dbReference type="EMBL" id="MCJ0766075.1"/>
    </source>
</evidence>
<feature type="transmembrane region" description="Helical" evidence="5">
    <location>
        <begin position="6"/>
        <end position="29"/>
    </location>
</feature>
<name>A0A9X1VZ67_9BURK</name>
<dbReference type="Proteomes" id="UP001139447">
    <property type="component" value="Unassembled WGS sequence"/>
</dbReference>
<dbReference type="Gene3D" id="1.20.1530.20">
    <property type="match status" value="1"/>
</dbReference>
<dbReference type="PANTHER" id="PTHR43021">
    <property type="entry name" value="NA(+)/H(+) ANTIPORTER-RELATED"/>
    <property type="match status" value="1"/>
</dbReference>
<dbReference type="InterPro" id="IPR006153">
    <property type="entry name" value="Cation/H_exchanger_TM"/>
</dbReference>
<evidence type="ECO:0000313" key="8">
    <source>
        <dbReference type="Proteomes" id="UP001139447"/>
    </source>
</evidence>
<reference evidence="7" key="1">
    <citation type="submission" date="2022-03" db="EMBL/GenBank/DDBJ databases">
        <authorList>
            <person name="Woo C.Y."/>
        </authorList>
    </citation>
    <scope>NUCLEOTIDE SEQUENCE</scope>
    <source>
        <strain evidence="7">CYS-02</strain>
    </source>
</reference>
<accession>A0A9X1VZ67</accession>
<feature type="transmembrane region" description="Helical" evidence="5">
    <location>
        <begin position="64"/>
        <end position="83"/>
    </location>
</feature>
<keyword evidence="3 5" id="KW-1133">Transmembrane helix</keyword>
<keyword evidence="2 5" id="KW-0812">Transmembrane</keyword>
<feature type="transmembrane region" description="Helical" evidence="5">
    <location>
        <begin position="333"/>
        <end position="351"/>
    </location>
</feature>
<dbReference type="AlphaFoldDB" id="A0A9X1VZ67"/>
<comment type="caution">
    <text evidence="7">The sequence shown here is derived from an EMBL/GenBank/DDBJ whole genome shotgun (WGS) entry which is preliminary data.</text>
</comment>
<feature type="transmembrane region" description="Helical" evidence="5">
    <location>
        <begin position="363"/>
        <end position="384"/>
    </location>
</feature>
<evidence type="ECO:0000259" key="6">
    <source>
        <dbReference type="Pfam" id="PF00999"/>
    </source>
</evidence>
<feature type="transmembrane region" description="Helical" evidence="5">
    <location>
        <begin position="121"/>
        <end position="141"/>
    </location>
</feature>
<feature type="transmembrane region" description="Helical" evidence="5">
    <location>
        <begin position="304"/>
        <end position="327"/>
    </location>
</feature>
<evidence type="ECO:0000256" key="1">
    <source>
        <dbReference type="ARBA" id="ARBA00004141"/>
    </source>
</evidence>
<protein>
    <submittedName>
        <fullName evidence="7">Cation:proton antiporter</fullName>
    </submittedName>
</protein>
<dbReference type="GO" id="GO:1902600">
    <property type="term" value="P:proton transmembrane transport"/>
    <property type="evidence" value="ECO:0007669"/>
    <property type="project" value="InterPro"/>
</dbReference>
<feature type="transmembrane region" description="Helical" evidence="5">
    <location>
        <begin position="195"/>
        <end position="213"/>
    </location>
</feature>
<keyword evidence="8" id="KW-1185">Reference proteome</keyword>
<evidence type="ECO:0000256" key="2">
    <source>
        <dbReference type="ARBA" id="ARBA00022692"/>
    </source>
</evidence>
<organism evidence="7 8">
    <name type="scientific">Variovorax terrae</name>
    <dbReference type="NCBI Taxonomy" id="2923278"/>
    <lineage>
        <taxon>Bacteria</taxon>
        <taxon>Pseudomonadati</taxon>
        <taxon>Pseudomonadota</taxon>
        <taxon>Betaproteobacteria</taxon>
        <taxon>Burkholderiales</taxon>
        <taxon>Comamonadaceae</taxon>
        <taxon>Variovorax</taxon>
    </lineage>
</organism>
<dbReference type="Pfam" id="PF00999">
    <property type="entry name" value="Na_H_Exchanger"/>
    <property type="match status" value="1"/>
</dbReference>
<feature type="transmembrane region" description="Helical" evidence="5">
    <location>
        <begin position="95"/>
        <end position="115"/>
    </location>
</feature>
<comment type="subcellular location">
    <subcellularLocation>
        <location evidence="1">Membrane</location>
        <topology evidence="1">Multi-pass membrane protein</topology>
    </subcellularLocation>
</comment>
<dbReference type="RefSeq" id="WP_243309648.1">
    <property type="nucleotide sequence ID" value="NZ_JALGBI010000003.1"/>
</dbReference>